<feature type="region of interest" description="Disordered" evidence="1">
    <location>
        <begin position="59"/>
        <end position="78"/>
    </location>
</feature>
<proteinExistence type="predicted"/>
<accession>A0A067SCE7</accession>
<keyword evidence="3" id="KW-1185">Reference proteome</keyword>
<dbReference type="HOGENOM" id="CLU_1610870_0_0_1"/>
<feature type="compositionally biased region" description="Polar residues" evidence="1">
    <location>
        <begin position="115"/>
        <end position="126"/>
    </location>
</feature>
<protein>
    <submittedName>
        <fullName evidence="2">Uncharacterized protein</fullName>
    </submittedName>
</protein>
<dbReference type="Proteomes" id="UP000027222">
    <property type="component" value="Unassembled WGS sequence"/>
</dbReference>
<dbReference type="OrthoDB" id="10626434at2759"/>
<reference evidence="3" key="1">
    <citation type="journal article" date="2014" name="Proc. Natl. Acad. Sci. U.S.A.">
        <title>Extensive sampling of basidiomycete genomes demonstrates inadequacy of the white-rot/brown-rot paradigm for wood decay fungi.</title>
        <authorList>
            <person name="Riley R."/>
            <person name="Salamov A.A."/>
            <person name="Brown D.W."/>
            <person name="Nagy L.G."/>
            <person name="Floudas D."/>
            <person name="Held B.W."/>
            <person name="Levasseur A."/>
            <person name="Lombard V."/>
            <person name="Morin E."/>
            <person name="Otillar R."/>
            <person name="Lindquist E.A."/>
            <person name="Sun H."/>
            <person name="LaButti K.M."/>
            <person name="Schmutz J."/>
            <person name="Jabbour D."/>
            <person name="Luo H."/>
            <person name="Baker S.E."/>
            <person name="Pisabarro A.G."/>
            <person name="Walton J.D."/>
            <person name="Blanchette R.A."/>
            <person name="Henrissat B."/>
            <person name="Martin F."/>
            <person name="Cullen D."/>
            <person name="Hibbett D.S."/>
            <person name="Grigoriev I.V."/>
        </authorList>
    </citation>
    <scope>NUCLEOTIDE SEQUENCE [LARGE SCALE GENOMIC DNA]</scope>
    <source>
        <strain evidence="3">CBS 339.88</strain>
    </source>
</reference>
<dbReference type="AlphaFoldDB" id="A0A067SCE7"/>
<name>A0A067SCE7_GALM3</name>
<organism evidence="2 3">
    <name type="scientific">Galerina marginata (strain CBS 339.88)</name>
    <dbReference type="NCBI Taxonomy" id="685588"/>
    <lineage>
        <taxon>Eukaryota</taxon>
        <taxon>Fungi</taxon>
        <taxon>Dikarya</taxon>
        <taxon>Basidiomycota</taxon>
        <taxon>Agaricomycotina</taxon>
        <taxon>Agaricomycetes</taxon>
        <taxon>Agaricomycetidae</taxon>
        <taxon>Agaricales</taxon>
        <taxon>Agaricineae</taxon>
        <taxon>Strophariaceae</taxon>
        <taxon>Galerina</taxon>
    </lineage>
</organism>
<dbReference type="EMBL" id="KL142407">
    <property type="protein sequence ID" value="KDR68610.1"/>
    <property type="molecule type" value="Genomic_DNA"/>
</dbReference>
<sequence>MISPLSGRHSRLRRIRKSFATISSNLKRPTFRDMKLDFALAFPMSLIFRRCKSAFTPSTRRAQRQSASPMPVDPTASTSTLGTLHCDLQGYVLSPVVSASSTVVHFAPDIITRPQSRSTNRMSLGNNAPRYEEQRSSRRNSMPAQIRREAPNAYVRVPTIPGYFF</sequence>
<feature type="compositionally biased region" description="Polar residues" evidence="1">
    <location>
        <begin position="59"/>
        <end position="68"/>
    </location>
</feature>
<evidence type="ECO:0000313" key="3">
    <source>
        <dbReference type="Proteomes" id="UP000027222"/>
    </source>
</evidence>
<evidence type="ECO:0000313" key="2">
    <source>
        <dbReference type="EMBL" id="KDR68610.1"/>
    </source>
</evidence>
<feature type="region of interest" description="Disordered" evidence="1">
    <location>
        <begin position="115"/>
        <end position="145"/>
    </location>
</feature>
<gene>
    <name evidence="2" type="ORF">GALMADRAFT_1037404</name>
</gene>
<evidence type="ECO:0000256" key="1">
    <source>
        <dbReference type="SAM" id="MobiDB-lite"/>
    </source>
</evidence>